<dbReference type="InterPro" id="IPR029016">
    <property type="entry name" value="GAF-like_dom_sf"/>
</dbReference>
<organism evidence="9">
    <name type="scientific">hydrothermal vent metagenome</name>
    <dbReference type="NCBI Taxonomy" id="652676"/>
    <lineage>
        <taxon>unclassified sequences</taxon>
        <taxon>metagenomes</taxon>
        <taxon>ecological metagenomes</taxon>
    </lineage>
</organism>
<dbReference type="InterPro" id="IPR036097">
    <property type="entry name" value="HisK_dim/P_sf"/>
</dbReference>
<dbReference type="SUPFAM" id="SSF47384">
    <property type="entry name" value="Homodimeric domain of signal transducing histidine kinase"/>
    <property type="match status" value="1"/>
</dbReference>
<gene>
    <name evidence="9" type="ORF">MNBD_NITROSPINAE03-1956</name>
</gene>
<evidence type="ECO:0000256" key="2">
    <source>
        <dbReference type="ARBA" id="ARBA00012438"/>
    </source>
</evidence>
<protein>
    <recommendedName>
        <fullName evidence="2">histidine kinase</fullName>
        <ecNumber evidence="2">2.7.13.3</ecNumber>
    </recommendedName>
</protein>
<dbReference type="SMART" id="SM00388">
    <property type="entry name" value="HisKA"/>
    <property type="match status" value="1"/>
</dbReference>
<feature type="coiled-coil region" evidence="7">
    <location>
        <begin position="166"/>
        <end position="193"/>
    </location>
</feature>
<dbReference type="InterPro" id="IPR005467">
    <property type="entry name" value="His_kinase_dom"/>
</dbReference>
<dbReference type="EMBL" id="UOGB01000062">
    <property type="protein sequence ID" value="VAX16608.1"/>
    <property type="molecule type" value="Genomic_DNA"/>
</dbReference>
<dbReference type="Gene3D" id="3.30.450.40">
    <property type="match status" value="1"/>
</dbReference>
<dbReference type="InterPro" id="IPR036890">
    <property type="entry name" value="HATPase_C_sf"/>
</dbReference>
<dbReference type="InterPro" id="IPR050736">
    <property type="entry name" value="Sensor_HK_Regulatory"/>
</dbReference>
<dbReference type="InterPro" id="IPR003594">
    <property type="entry name" value="HATPase_dom"/>
</dbReference>
<evidence type="ECO:0000256" key="5">
    <source>
        <dbReference type="ARBA" id="ARBA00022777"/>
    </source>
</evidence>
<dbReference type="PANTHER" id="PTHR43711:SF31">
    <property type="entry name" value="HISTIDINE KINASE"/>
    <property type="match status" value="1"/>
</dbReference>
<dbReference type="Gene3D" id="3.30.565.10">
    <property type="entry name" value="Histidine kinase-like ATPase, C-terminal domain"/>
    <property type="match status" value="1"/>
</dbReference>
<keyword evidence="7" id="KW-0175">Coiled coil</keyword>
<evidence type="ECO:0000256" key="4">
    <source>
        <dbReference type="ARBA" id="ARBA00022679"/>
    </source>
</evidence>
<dbReference type="PRINTS" id="PR00344">
    <property type="entry name" value="BCTRLSENSOR"/>
</dbReference>
<dbReference type="SUPFAM" id="SSF55781">
    <property type="entry name" value="GAF domain-like"/>
    <property type="match status" value="1"/>
</dbReference>
<accession>A0A3B1BYP6</accession>
<evidence type="ECO:0000256" key="6">
    <source>
        <dbReference type="ARBA" id="ARBA00023012"/>
    </source>
</evidence>
<dbReference type="EC" id="2.7.13.3" evidence="2"/>
<keyword evidence="3" id="KW-0597">Phosphoprotein</keyword>
<keyword evidence="4" id="KW-0808">Transferase</keyword>
<dbReference type="CDD" id="cd00082">
    <property type="entry name" value="HisKA"/>
    <property type="match status" value="1"/>
</dbReference>
<dbReference type="InterPro" id="IPR004358">
    <property type="entry name" value="Sig_transdc_His_kin-like_C"/>
</dbReference>
<reference evidence="9" key="1">
    <citation type="submission" date="2018-06" db="EMBL/GenBank/DDBJ databases">
        <authorList>
            <person name="Zhirakovskaya E."/>
        </authorList>
    </citation>
    <scope>NUCLEOTIDE SEQUENCE</scope>
</reference>
<feature type="domain" description="Histidine kinase" evidence="8">
    <location>
        <begin position="193"/>
        <end position="409"/>
    </location>
</feature>
<dbReference type="Gene3D" id="1.10.287.130">
    <property type="match status" value="1"/>
</dbReference>
<proteinExistence type="predicted"/>
<evidence type="ECO:0000256" key="1">
    <source>
        <dbReference type="ARBA" id="ARBA00000085"/>
    </source>
</evidence>
<evidence type="ECO:0000256" key="7">
    <source>
        <dbReference type="SAM" id="Coils"/>
    </source>
</evidence>
<dbReference type="InterPro" id="IPR003661">
    <property type="entry name" value="HisK_dim/P_dom"/>
</dbReference>
<dbReference type="GO" id="GO:0000155">
    <property type="term" value="F:phosphorelay sensor kinase activity"/>
    <property type="evidence" value="ECO:0007669"/>
    <property type="project" value="InterPro"/>
</dbReference>
<dbReference type="SUPFAM" id="SSF55874">
    <property type="entry name" value="ATPase domain of HSP90 chaperone/DNA topoisomerase II/histidine kinase"/>
    <property type="match status" value="1"/>
</dbReference>
<evidence type="ECO:0000259" key="8">
    <source>
        <dbReference type="PROSITE" id="PS50109"/>
    </source>
</evidence>
<name>A0A3B1BYP6_9ZZZZ</name>
<dbReference type="Pfam" id="PF02518">
    <property type="entry name" value="HATPase_c"/>
    <property type="match status" value="1"/>
</dbReference>
<evidence type="ECO:0000313" key="9">
    <source>
        <dbReference type="EMBL" id="VAX16608.1"/>
    </source>
</evidence>
<dbReference type="AlphaFoldDB" id="A0A3B1BYP6"/>
<evidence type="ECO:0000256" key="3">
    <source>
        <dbReference type="ARBA" id="ARBA00022553"/>
    </source>
</evidence>
<dbReference type="PANTHER" id="PTHR43711">
    <property type="entry name" value="TWO-COMPONENT HISTIDINE KINASE"/>
    <property type="match status" value="1"/>
</dbReference>
<keyword evidence="5" id="KW-0418">Kinase</keyword>
<dbReference type="PROSITE" id="PS50109">
    <property type="entry name" value="HIS_KIN"/>
    <property type="match status" value="1"/>
</dbReference>
<keyword evidence="6" id="KW-0902">Two-component regulatory system</keyword>
<dbReference type="SMART" id="SM00387">
    <property type="entry name" value="HATPase_c"/>
    <property type="match status" value="1"/>
</dbReference>
<dbReference type="Pfam" id="PF00512">
    <property type="entry name" value="HisKA"/>
    <property type="match status" value="1"/>
</dbReference>
<sequence>MDTGELRAVMKALDIMLDSSLSFERKLGRMLGFVTKSLQSMNGSIMILEDDHVVIKASMKPELIGKRQSLSEDSISIRVFNESKALKIDDFKKNPKLSSLMRRPEENKSAMFISAPIMAQSGPVGVFNISDKTSKEPYTKKETDTLYKWILRISPFVESAKLTHDLQVGEMKLKKANRMLKKLEDLKRDLVNMVVHDMKNPLSEVSANLKLFEDIDLDDLGQTYLESASIGTKTLLRMINNLLDISRMEEDSITLEPESIDVSGLLSEMVDKNRSVFELSELTTQVKILGERKKLIADRSLIERVLTNLFSNAIEHSPIKGFIMITAIFPEDRPVVEIRVSDQGRGVPEQDQKNIFKKFYQGGESKTRCGSGLGLSFCEMVVRTHKGKIWVESDTDRGSVFVFDLPLDGFS</sequence>
<comment type="catalytic activity">
    <reaction evidence="1">
        <text>ATP + protein L-histidine = ADP + protein N-phospho-L-histidine.</text>
        <dbReference type="EC" id="2.7.13.3"/>
    </reaction>
</comment>